<dbReference type="Proteomes" id="UP000299102">
    <property type="component" value="Unassembled WGS sequence"/>
</dbReference>
<dbReference type="GO" id="GO:0004697">
    <property type="term" value="F:diacylglycerol-dependent serine/threonine kinase activity"/>
    <property type="evidence" value="ECO:0007669"/>
    <property type="project" value="UniProtKB-EC"/>
</dbReference>
<evidence type="ECO:0000313" key="16">
    <source>
        <dbReference type="Proteomes" id="UP000299102"/>
    </source>
</evidence>
<dbReference type="InterPro" id="IPR011009">
    <property type="entry name" value="Kinase-like_dom_sf"/>
</dbReference>
<dbReference type="PROSITE" id="PS00108">
    <property type="entry name" value="PROTEIN_KINASE_ST"/>
    <property type="match status" value="1"/>
</dbReference>
<dbReference type="Pfam" id="PF14529">
    <property type="entry name" value="Exo_endo_phos_2"/>
    <property type="match status" value="1"/>
</dbReference>
<dbReference type="OrthoDB" id="63267at2759"/>
<dbReference type="EMBL" id="BGZK01002414">
    <property type="protein sequence ID" value="GBP93757.1"/>
    <property type="molecule type" value="Genomic_DNA"/>
</dbReference>
<dbReference type="Pfam" id="PF00069">
    <property type="entry name" value="Pkinase"/>
    <property type="match status" value="1"/>
</dbReference>
<keyword evidence="7" id="KW-0677">Repeat</keyword>
<dbReference type="InterPro" id="IPR008271">
    <property type="entry name" value="Ser/Thr_kinase_AS"/>
</dbReference>
<dbReference type="GO" id="GO:0008270">
    <property type="term" value="F:zinc ion binding"/>
    <property type="evidence" value="ECO:0007669"/>
    <property type="project" value="UniProtKB-KW"/>
</dbReference>
<keyword evidence="12 13" id="KW-0067">ATP-binding</keyword>
<evidence type="ECO:0000313" key="15">
    <source>
        <dbReference type="EMBL" id="GBP93757.1"/>
    </source>
</evidence>
<dbReference type="InterPro" id="IPR017441">
    <property type="entry name" value="Protein_kinase_ATP_BS"/>
</dbReference>
<evidence type="ECO:0000256" key="11">
    <source>
        <dbReference type="ARBA" id="ARBA00022833"/>
    </source>
</evidence>
<dbReference type="InterPro" id="IPR005135">
    <property type="entry name" value="Endo/exonuclease/phosphatase"/>
</dbReference>
<evidence type="ECO:0000256" key="13">
    <source>
        <dbReference type="PROSITE-ProRule" id="PRU10141"/>
    </source>
</evidence>
<sequence>MAGSDSGNESLGSRPDRVTLEEFHFIKVLGKGSFGKVMLAEKKGTEEVYAVKVLKKDVIIQDDDVECTLTERRVLALAARHPFLTALHSAFQTRDRLFFVMEYVNGGDLMFQIQRARKFDEPRARFYAAEVTLALQFLHEHGVIYRDLKLDNILLDSEGHCKLADFGMCKEGILDGATTTTFCGTPDYIAPEILQELEYGPSVDWWALGVLVYEMLAGQPPFEADNEDELFESILHDDVLYPVWLSKEAVSLLKAMKTMRDKRAQTPPTLRTNLEKELAEAHKKLTNAKSSYAKAAAKSPTPQPYHTLIVSSKDKTHTGEHVLQIIREAMDTKKSGSKCLGFGHTKAVCGEKTATCSYCADKTHEWGKWPRRKQNEEPKCKNCWENGSITEANHKAFSNKYKREDRRGQAYRDFLDEMGFHTLNTGSTLTFETYRGDRICSSIVDVTACSSPLIGRVENWRVDRTATISDHNAIVFNLRLRGPIKPMEKITMRRYNTNKADWTVFCLQLKNTLQKHGIAEKVEQMKRHEDLKANSR</sequence>
<evidence type="ECO:0000256" key="10">
    <source>
        <dbReference type="ARBA" id="ARBA00022777"/>
    </source>
</evidence>
<dbReference type="PROSITE" id="PS50011">
    <property type="entry name" value="PROTEIN_KINASE_DOM"/>
    <property type="match status" value="1"/>
</dbReference>
<evidence type="ECO:0000256" key="8">
    <source>
        <dbReference type="ARBA" id="ARBA00022741"/>
    </source>
</evidence>
<evidence type="ECO:0000256" key="4">
    <source>
        <dbReference type="ARBA" id="ARBA00022553"/>
    </source>
</evidence>
<reference evidence="15 16" key="1">
    <citation type="journal article" date="2019" name="Commun. Biol.">
        <title>The bagworm genome reveals a unique fibroin gene that provides high tensile strength.</title>
        <authorList>
            <person name="Kono N."/>
            <person name="Nakamura H."/>
            <person name="Ohtoshi R."/>
            <person name="Tomita M."/>
            <person name="Numata K."/>
            <person name="Arakawa K."/>
        </authorList>
    </citation>
    <scope>NUCLEOTIDE SEQUENCE [LARGE SCALE GENOMIC DNA]</scope>
</reference>
<evidence type="ECO:0000259" key="14">
    <source>
        <dbReference type="PROSITE" id="PS50011"/>
    </source>
</evidence>
<dbReference type="Gene3D" id="3.60.10.10">
    <property type="entry name" value="Endonuclease/exonuclease/phosphatase"/>
    <property type="match status" value="1"/>
</dbReference>
<keyword evidence="4" id="KW-0597">Phosphoprotein</keyword>
<comment type="caution">
    <text evidence="15">The sequence shown here is derived from an EMBL/GenBank/DDBJ whole genome shotgun (WGS) entry which is preliminary data.</text>
</comment>
<keyword evidence="6" id="KW-0479">Metal-binding</keyword>
<keyword evidence="8 13" id="KW-0547">Nucleotide-binding</keyword>
<comment type="similarity">
    <text evidence="1">Belongs to the protein kinase superfamily. AGC Ser/Thr protein kinase family. PKC subfamily.</text>
</comment>
<evidence type="ECO:0000256" key="12">
    <source>
        <dbReference type="ARBA" id="ARBA00022840"/>
    </source>
</evidence>
<protein>
    <recommendedName>
        <fullName evidence="2">protein kinase C</fullName>
        <ecNumber evidence="2">2.7.11.13</ecNumber>
    </recommendedName>
</protein>
<dbReference type="Gene3D" id="3.30.200.20">
    <property type="entry name" value="Phosphorylase Kinase, domain 1"/>
    <property type="match status" value="1"/>
</dbReference>
<proteinExistence type="inferred from homology"/>
<keyword evidence="10 15" id="KW-0418">Kinase</keyword>
<dbReference type="SMART" id="SM00220">
    <property type="entry name" value="S_TKc"/>
    <property type="match status" value="1"/>
</dbReference>
<dbReference type="Gene3D" id="1.10.510.10">
    <property type="entry name" value="Transferase(Phosphotransferase) domain 1"/>
    <property type="match status" value="1"/>
</dbReference>
<feature type="binding site" evidence="13">
    <location>
        <position position="52"/>
    </location>
    <ligand>
        <name>ATP</name>
        <dbReference type="ChEBI" id="CHEBI:30616"/>
    </ligand>
</feature>
<dbReference type="FunFam" id="1.10.510.10:FF:000048">
    <property type="entry name" value="Protein kinase C"/>
    <property type="match status" value="1"/>
</dbReference>
<evidence type="ECO:0000256" key="1">
    <source>
        <dbReference type="ARBA" id="ARBA00005490"/>
    </source>
</evidence>
<evidence type="ECO:0000256" key="9">
    <source>
        <dbReference type="ARBA" id="ARBA00022771"/>
    </source>
</evidence>
<dbReference type="SUPFAM" id="SSF56112">
    <property type="entry name" value="Protein kinase-like (PK-like)"/>
    <property type="match status" value="1"/>
</dbReference>
<dbReference type="FunFam" id="3.30.200.20:FF:000080">
    <property type="entry name" value="Protein kinase C"/>
    <property type="match status" value="1"/>
</dbReference>
<evidence type="ECO:0000256" key="5">
    <source>
        <dbReference type="ARBA" id="ARBA00022679"/>
    </source>
</evidence>
<dbReference type="EC" id="2.7.11.13" evidence="2"/>
<evidence type="ECO:0000256" key="6">
    <source>
        <dbReference type="ARBA" id="ARBA00022723"/>
    </source>
</evidence>
<dbReference type="InterPro" id="IPR036691">
    <property type="entry name" value="Endo/exonu/phosph_ase_sf"/>
</dbReference>
<gene>
    <name evidence="15" type="primary">PRKCE</name>
    <name evidence="15" type="ORF">EVAR_63120_1</name>
</gene>
<evidence type="ECO:0000256" key="7">
    <source>
        <dbReference type="ARBA" id="ARBA00022737"/>
    </source>
</evidence>
<accession>A0A4C2A4D4</accession>
<dbReference type="AlphaFoldDB" id="A0A4C2A4D4"/>
<name>A0A4C2A4D4_EUMVA</name>
<dbReference type="SUPFAM" id="SSF56219">
    <property type="entry name" value="DNase I-like"/>
    <property type="match status" value="1"/>
</dbReference>
<keyword evidence="3" id="KW-0723">Serine/threonine-protein kinase</keyword>
<dbReference type="STRING" id="151549.A0A4C2A4D4"/>
<feature type="domain" description="Protein kinase" evidence="14">
    <location>
        <begin position="23"/>
        <end position="285"/>
    </location>
</feature>
<keyword evidence="5" id="KW-0808">Transferase</keyword>
<keyword evidence="16" id="KW-1185">Reference proteome</keyword>
<organism evidence="15 16">
    <name type="scientific">Eumeta variegata</name>
    <name type="common">Bagworm moth</name>
    <name type="synonym">Eumeta japonica</name>
    <dbReference type="NCBI Taxonomy" id="151549"/>
    <lineage>
        <taxon>Eukaryota</taxon>
        <taxon>Metazoa</taxon>
        <taxon>Ecdysozoa</taxon>
        <taxon>Arthropoda</taxon>
        <taxon>Hexapoda</taxon>
        <taxon>Insecta</taxon>
        <taxon>Pterygota</taxon>
        <taxon>Neoptera</taxon>
        <taxon>Endopterygota</taxon>
        <taxon>Lepidoptera</taxon>
        <taxon>Glossata</taxon>
        <taxon>Ditrysia</taxon>
        <taxon>Tineoidea</taxon>
        <taxon>Psychidae</taxon>
        <taxon>Oiketicinae</taxon>
        <taxon>Eumeta</taxon>
    </lineage>
</organism>
<dbReference type="PROSITE" id="PS00107">
    <property type="entry name" value="PROTEIN_KINASE_ATP"/>
    <property type="match status" value="1"/>
</dbReference>
<evidence type="ECO:0000256" key="3">
    <source>
        <dbReference type="ARBA" id="ARBA00022527"/>
    </source>
</evidence>
<evidence type="ECO:0000256" key="2">
    <source>
        <dbReference type="ARBA" id="ARBA00012429"/>
    </source>
</evidence>
<dbReference type="PANTHER" id="PTHR24351">
    <property type="entry name" value="RIBOSOMAL PROTEIN S6 KINASE"/>
    <property type="match status" value="1"/>
</dbReference>
<keyword evidence="11" id="KW-0862">Zinc</keyword>
<dbReference type="GO" id="GO:0005524">
    <property type="term" value="F:ATP binding"/>
    <property type="evidence" value="ECO:0007669"/>
    <property type="project" value="UniProtKB-UniRule"/>
</dbReference>
<dbReference type="InterPro" id="IPR000719">
    <property type="entry name" value="Prot_kinase_dom"/>
</dbReference>
<keyword evidence="9" id="KW-0863">Zinc-finger</keyword>